<dbReference type="InterPro" id="IPR011990">
    <property type="entry name" value="TPR-like_helical_dom_sf"/>
</dbReference>
<dbReference type="PROSITE" id="PS50005">
    <property type="entry name" value="TPR"/>
    <property type="match status" value="2"/>
</dbReference>
<dbReference type="Gene3D" id="1.25.40.10">
    <property type="entry name" value="Tetratricopeptide repeat domain"/>
    <property type="match status" value="1"/>
</dbReference>
<name>A0ABT4CN95_9CLOT</name>
<protein>
    <submittedName>
        <fullName evidence="2">Tetratricopeptide repeat protein</fullName>
    </submittedName>
</protein>
<comment type="caution">
    <text evidence="2">The sequence shown here is derived from an EMBL/GenBank/DDBJ whole genome shotgun (WGS) entry which is preliminary data.</text>
</comment>
<gene>
    <name evidence="2" type="ORF">OXH55_07695</name>
</gene>
<dbReference type="RefSeq" id="WP_268049252.1">
    <property type="nucleotide sequence ID" value="NZ_JAPQES010000002.1"/>
</dbReference>
<feature type="repeat" description="TPR" evidence="1">
    <location>
        <begin position="244"/>
        <end position="277"/>
    </location>
</feature>
<feature type="repeat" description="TPR" evidence="1">
    <location>
        <begin position="278"/>
        <end position="311"/>
    </location>
</feature>
<evidence type="ECO:0000313" key="2">
    <source>
        <dbReference type="EMBL" id="MCY6370517.1"/>
    </source>
</evidence>
<dbReference type="SMART" id="SM00028">
    <property type="entry name" value="TPR"/>
    <property type="match status" value="3"/>
</dbReference>
<proteinExistence type="predicted"/>
<sequence>MEINAHFKSKLSNLLFLEIEKNRGTSIFKTNINEDIYIPIATDSIIQKVKNGETVEKIPIGFFVEGMFFVLGADEEFRYNETYKELINNVPKSIEFIKGRIAEKVKNNNYEDAYIMLKGLNVIEKNKEIYDKLIMLLQNLKELNKSYVDEELKIIDEAKLIEDYANPYLYEAFIKRDKGDYDGALFSINTYIAKGGEETVEITEFKNSLKTVTNYDKAKKLVYEEPEKALAILIPLTRELGDNAEIYYHIAVGYRILENHDKAIYYLEKSLEIDSSYPEVFNELGINYASLENFESAIQYFRKVFEATKSIEVCTNLVMCYLNIGDNKQAKIHLEIAKKIDAKDEIVIQLEKMMKDF</sequence>
<evidence type="ECO:0000256" key="1">
    <source>
        <dbReference type="PROSITE-ProRule" id="PRU00339"/>
    </source>
</evidence>
<dbReference type="Pfam" id="PF13181">
    <property type="entry name" value="TPR_8"/>
    <property type="match status" value="1"/>
</dbReference>
<dbReference type="Pfam" id="PF13424">
    <property type="entry name" value="TPR_12"/>
    <property type="match status" value="1"/>
</dbReference>
<dbReference type="SUPFAM" id="SSF48452">
    <property type="entry name" value="TPR-like"/>
    <property type="match status" value="1"/>
</dbReference>
<dbReference type="Proteomes" id="UP001079657">
    <property type="component" value="Unassembled WGS sequence"/>
</dbReference>
<dbReference type="InterPro" id="IPR019734">
    <property type="entry name" value="TPR_rpt"/>
</dbReference>
<keyword evidence="1" id="KW-0802">TPR repeat</keyword>
<dbReference type="EMBL" id="JAPQES010000002">
    <property type="protein sequence ID" value="MCY6370517.1"/>
    <property type="molecule type" value="Genomic_DNA"/>
</dbReference>
<reference evidence="2" key="1">
    <citation type="submission" date="2022-12" db="EMBL/GenBank/DDBJ databases">
        <authorList>
            <person name="Wang J."/>
        </authorList>
    </citation>
    <scope>NUCLEOTIDE SEQUENCE</scope>
    <source>
        <strain evidence="2">HY-42-06</strain>
    </source>
</reference>
<evidence type="ECO:0000313" key="3">
    <source>
        <dbReference type="Proteomes" id="UP001079657"/>
    </source>
</evidence>
<accession>A0ABT4CN95</accession>
<keyword evidence="3" id="KW-1185">Reference proteome</keyword>
<organism evidence="2 3">
    <name type="scientific">Clostridium ganghwense</name>
    <dbReference type="NCBI Taxonomy" id="312089"/>
    <lineage>
        <taxon>Bacteria</taxon>
        <taxon>Bacillati</taxon>
        <taxon>Bacillota</taxon>
        <taxon>Clostridia</taxon>
        <taxon>Eubacteriales</taxon>
        <taxon>Clostridiaceae</taxon>
        <taxon>Clostridium</taxon>
    </lineage>
</organism>